<organism evidence="1 2">
    <name type="scientific">Pistacia atlantica</name>
    <dbReference type="NCBI Taxonomy" id="434234"/>
    <lineage>
        <taxon>Eukaryota</taxon>
        <taxon>Viridiplantae</taxon>
        <taxon>Streptophyta</taxon>
        <taxon>Embryophyta</taxon>
        <taxon>Tracheophyta</taxon>
        <taxon>Spermatophyta</taxon>
        <taxon>Magnoliopsida</taxon>
        <taxon>eudicotyledons</taxon>
        <taxon>Gunneridae</taxon>
        <taxon>Pentapetalae</taxon>
        <taxon>rosids</taxon>
        <taxon>malvids</taxon>
        <taxon>Sapindales</taxon>
        <taxon>Anacardiaceae</taxon>
        <taxon>Pistacia</taxon>
    </lineage>
</organism>
<proteinExistence type="predicted"/>
<comment type="caution">
    <text evidence="1">The sequence shown here is derived from an EMBL/GenBank/DDBJ whole genome shotgun (WGS) entry which is preliminary data.</text>
</comment>
<reference evidence="2" key="1">
    <citation type="journal article" date="2023" name="G3 (Bethesda)">
        <title>Genome assembly and association tests identify interacting loci associated with vigor, precocity, and sex in interspecific pistachio rootstocks.</title>
        <authorList>
            <person name="Palmer W."/>
            <person name="Jacygrad E."/>
            <person name="Sagayaradj S."/>
            <person name="Cavanaugh K."/>
            <person name="Han R."/>
            <person name="Bertier L."/>
            <person name="Beede B."/>
            <person name="Kafkas S."/>
            <person name="Golino D."/>
            <person name="Preece J."/>
            <person name="Michelmore R."/>
        </authorList>
    </citation>
    <scope>NUCLEOTIDE SEQUENCE [LARGE SCALE GENOMIC DNA]</scope>
</reference>
<name>A0ACC1BGS2_9ROSI</name>
<dbReference type="EMBL" id="CM047901">
    <property type="protein sequence ID" value="KAJ0098056.1"/>
    <property type="molecule type" value="Genomic_DNA"/>
</dbReference>
<accession>A0ACC1BGS2</accession>
<protein>
    <submittedName>
        <fullName evidence="1">Uncharacterized protein</fullName>
    </submittedName>
</protein>
<sequence length="46" mass="5394">MIFNNRHVGSNNRNRHVGQFVKKPTCRLKRETVMSVNSLNNRHVGF</sequence>
<dbReference type="Proteomes" id="UP001164250">
    <property type="component" value="Chromosome 5"/>
</dbReference>
<gene>
    <name evidence="1" type="ORF">Patl1_28955</name>
</gene>
<keyword evidence="2" id="KW-1185">Reference proteome</keyword>
<evidence type="ECO:0000313" key="1">
    <source>
        <dbReference type="EMBL" id="KAJ0098056.1"/>
    </source>
</evidence>
<evidence type="ECO:0000313" key="2">
    <source>
        <dbReference type="Proteomes" id="UP001164250"/>
    </source>
</evidence>